<evidence type="ECO:0000256" key="1">
    <source>
        <dbReference type="ARBA" id="ARBA00005614"/>
    </source>
</evidence>
<dbReference type="AlphaFoldDB" id="C4P581"/>
<evidence type="ECO:0000313" key="7">
    <source>
        <dbReference type="EMBL" id="ACQ76717.1"/>
    </source>
</evidence>
<protein>
    <recommendedName>
        <fullName evidence="2 4">Acylphosphatase</fullName>
        <ecNumber evidence="2 4">3.6.1.7</ecNumber>
    </recommendedName>
</protein>
<dbReference type="RefSeq" id="WP_012844307.1">
    <property type="nucleotide sequence ID" value="NZ_AP019796.1"/>
</dbReference>
<dbReference type="PROSITE" id="PS51160">
    <property type="entry name" value="ACYLPHOSPHATASE_3"/>
    <property type="match status" value="1"/>
</dbReference>
<dbReference type="PANTHER" id="PTHR47268:SF4">
    <property type="entry name" value="ACYLPHOSPHATASE"/>
    <property type="match status" value="1"/>
</dbReference>
<accession>C4P581</accession>
<dbReference type="PROSITE" id="PS00151">
    <property type="entry name" value="ACYLPHOSPHATASE_2"/>
    <property type="match status" value="1"/>
</dbReference>
<dbReference type="Pfam" id="PF00708">
    <property type="entry name" value="Acylphosphatase"/>
    <property type="match status" value="1"/>
</dbReference>
<dbReference type="PANTHER" id="PTHR47268">
    <property type="entry name" value="ACYLPHOSPHATASE"/>
    <property type="match status" value="1"/>
</dbReference>
<dbReference type="SUPFAM" id="SSF54975">
    <property type="entry name" value="Acylphosphatase/BLUF domain-like"/>
    <property type="match status" value="1"/>
</dbReference>
<dbReference type="Gene3D" id="3.30.70.100">
    <property type="match status" value="1"/>
</dbReference>
<evidence type="ECO:0000256" key="2">
    <source>
        <dbReference type="ARBA" id="ARBA00012150"/>
    </source>
</evidence>
<sequence length="97" mass="11141">MNSLDAQARLEARVTGRVQGVGFRQFVRYHARRLGLTGWVRNEPDGSVYLVAEGPRELLEQLLDAVRQGPPAARVDDVQVHWLPARGEFEAFEIRWW</sequence>
<reference evidence="7" key="1">
    <citation type="submission" date="2009-06" db="EMBL/GenBank/DDBJ databases">
        <title>Structure of a HiPIP involved in the respiratory chain of the non-purple bacterium Rhodothermus marinus at 1.0 AA resolution.</title>
        <authorList>
            <person name="Hreggvidfsson G.O."/>
            <person name="Hjorleifsdottir S."/>
            <person name="Melo A.M.P."/>
            <person name="Teixeira M."/>
            <person name="Saraiva L.M."/>
            <person name="Stelter M."/>
            <person name="Archer M."/>
        </authorList>
    </citation>
    <scope>NUCLEOTIDE SEQUENCE</scope>
    <source>
        <strain evidence="7">ITI378</strain>
    </source>
</reference>
<comment type="catalytic activity">
    <reaction evidence="3 4 5">
        <text>an acyl phosphate + H2O = a carboxylate + phosphate + H(+)</text>
        <dbReference type="Rhea" id="RHEA:14965"/>
        <dbReference type="ChEBI" id="CHEBI:15377"/>
        <dbReference type="ChEBI" id="CHEBI:15378"/>
        <dbReference type="ChEBI" id="CHEBI:29067"/>
        <dbReference type="ChEBI" id="CHEBI:43474"/>
        <dbReference type="ChEBI" id="CHEBI:59918"/>
        <dbReference type="EC" id="3.6.1.7"/>
    </reaction>
</comment>
<evidence type="ECO:0000256" key="4">
    <source>
        <dbReference type="PROSITE-ProRule" id="PRU00520"/>
    </source>
</evidence>
<evidence type="ECO:0000256" key="3">
    <source>
        <dbReference type="ARBA" id="ARBA00047645"/>
    </source>
</evidence>
<feature type="active site" evidence="4">
    <location>
        <position position="42"/>
    </location>
</feature>
<dbReference type="InterPro" id="IPR036046">
    <property type="entry name" value="Acylphosphatase-like_dom_sf"/>
</dbReference>
<evidence type="ECO:0000256" key="6">
    <source>
        <dbReference type="RuleBase" id="RU004168"/>
    </source>
</evidence>
<dbReference type="InterPro" id="IPR001792">
    <property type="entry name" value="Acylphosphatase-like_dom"/>
</dbReference>
<organism evidence="7">
    <name type="scientific">Rhodothermus marinus</name>
    <name type="common">Rhodothermus obamensis</name>
    <dbReference type="NCBI Taxonomy" id="29549"/>
    <lineage>
        <taxon>Bacteria</taxon>
        <taxon>Pseudomonadati</taxon>
        <taxon>Rhodothermota</taxon>
        <taxon>Rhodothermia</taxon>
        <taxon>Rhodothermales</taxon>
        <taxon>Rhodothermaceae</taxon>
        <taxon>Rhodothermus</taxon>
    </lineage>
</organism>
<dbReference type="InterPro" id="IPR017968">
    <property type="entry name" value="Acylphosphatase_CS"/>
</dbReference>
<dbReference type="EMBL" id="FJ873797">
    <property type="protein sequence ID" value="ACQ76717.1"/>
    <property type="molecule type" value="Genomic_DNA"/>
</dbReference>
<keyword evidence="4 5" id="KW-0378">Hydrolase</keyword>
<dbReference type="PRINTS" id="PR00112">
    <property type="entry name" value="ACYLPHPHTASE"/>
</dbReference>
<evidence type="ECO:0000256" key="5">
    <source>
        <dbReference type="RuleBase" id="RU000553"/>
    </source>
</evidence>
<dbReference type="EC" id="3.6.1.7" evidence="2 4"/>
<name>C4P581_RHOMR</name>
<dbReference type="OMA" id="VGFRWSM"/>
<feature type="active site" evidence="4">
    <location>
        <position position="24"/>
    </location>
</feature>
<dbReference type="InterPro" id="IPR020456">
    <property type="entry name" value="Acylphosphatase"/>
</dbReference>
<dbReference type="GO" id="GO:0003998">
    <property type="term" value="F:acylphosphatase activity"/>
    <property type="evidence" value="ECO:0007669"/>
    <property type="project" value="UniProtKB-EC"/>
</dbReference>
<comment type="similarity">
    <text evidence="1 6">Belongs to the acylphosphatase family.</text>
</comment>
<dbReference type="PROSITE" id="PS00150">
    <property type="entry name" value="ACYLPHOSPHATASE_1"/>
    <property type="match status" value="1"/>
</dbReference>
<proteinExistence type="inferred from homology"/>